<proteinExistence type="predicted"/>
<accession>A0ABM7MBD7</accession>
<gene>
    <name evidence="1" type="ORF">THMIRHAM_04470</name>
</gene>
<protein>
    <submittedName>
        <fullName evidence="1">Uncharacterized protein</fullName>
    </submittedName>
</protein>
<evidence type="ECO:0000313" key="1">
    <source>
        <dbReference type="EMBL" id="BCN92662.1"/>
    </source>
</evidence>
<sequence length="187" mass="21462">MNSVRIVLFSWFALYSYQAWSFAEPCQLVAQMAGNNEYQQQPTRIASLNSAQQLPKQWNLQLLENHGAWYVYQTEKPWFSKEGCAPLTKKSSLDGSTVLFMPVLLNKKTGHNAVITGTFIIKTYRQRDLAKVVNRYRFMPMSPLPNPNSMIVDVKPTQSYDLLIQALDRDKDVELALPLLSEPHPKR</sequence>
<keyword evidence="2" id="KW-1185">Reference proteome</keyword>
<name>A0ABM7MBD7_9GAMM</name>
<dbReference type="EMBL" id="AP024202">
    <property type="protein sequence ID" value="BCN92662.1"/>
    <property type="molecule type" value="Genomic_DNA"/>
</dbReference>
<organism evidence="1 2">
    <name type="scientific">Thiomicrorhabdus immobilis</name>
    <dbReference type="NCBI Taxonomy" id="2791037"/>
    <lineage>
        <taxon>Bacteria</taxon>
        <taxon>Pseudomonadati</taxon>
        <taxon>Pseudomonadota</taxon>
        <taxon>Gammaproteobacteria</taxon>
        <taxon>Thiotrichales</taxon>
        <taxon>Piscirickettsiaceae</taxon>
        <taxon>Thiomicrorhabdus</taxon>
    </lineage>
</organism>
<dbReference type="RefSeq" id="WP_237262747.1">
    <property type="nucleotide sequence ID" value="NZ_AP024202.1"/>
</dbReference>
<dbReference type="Proteomes" id="UP001054820">
    <property type="component" value="Chromosome"/>
</dbReference>
<evidence type="ECO:0000313" key="2">
    <source>
        <dbReference type="Proteomes" id="UP001054820"/>
    </source>
</evidence>
<reference evidence="1" key="1">
    <citation type="journal article" date="2022" name="Arch. Microbiol.">
        <title>Thiomicrorhabdus immobilis sp. nov., a mesophilic sulfur-oxidizing bacterium isolated from sediment of a brackish lake in northern Japan.</title>
        <authorList>
            <person name="Kojima H."/>
            <person name="Mochizuki J."/>
            <person name="Kanda M."/>
            <person name="Watanabe T."/>
            <person name="Fukui M."/>
        </authorList>
    </citation>
    <scope>NUCLEOTIDE SEQUENCE</scope>
    <source>
        <strain evidence="1">Am19</strain>
    </source>
</reference>